<name>A0AAD5KDX4_9FUNG</name>
<reference evidence="2" key="2">
    <citation type="submission" date="2023-02" db="EMBL/GenBank/DDBJ databases">
        <authorList>
            <consortium name="DOE Joint Genome Institute"/>
            <person name="Mondo S.J."/>
            <person name="Chang Y."/>
            <person name="Wang Y."/>
            <person name="Ahrendt S."/>
            <person name="Andreopoulos W."/>
            <person name="Barry K."/>
            <person name="Beard J."/>
            <person name="Benny G.L."/>
            <person name="Blankenship S."/>
            <person name="Bonito G."/>
            <person name="Cuomo C."/>
            <person name="Desiro A."/>
            <person name="Gervers K.A."/>
            <person name="Hundley H."/>
            <person name="Kuo A."/>
            <person name="LaButti K."/>
            <person name="Lang B.F."/>
            <person name="Lipzen A."/>
            <person name="O'Donnell K."/>
            <person name="Pangilinan J."/>
            <person name="Reynolds N."/>
            <person name="Sandor L."/>
            <person name="Smith M.W."/>
            <person name="Tsang A."/>
            <person name="Grigoriev I.V."/>
            <person name="Stajich J.E."/>
            <person name="Spatafora J.W."/>
        </authorList>
    </citation>
    <scope>NUCLEOTIDE SEQUENCE</scope>
    <source>
        <strain evidence="2">RSA 2281</strain>
    </source>
</reference>
<sequence>MRSYVRILYRRILCEGSAFFDDRTRTFIFNRTRKTFREYKDCTDEARIKKKLREARKFLHRIERANQGQTKSCLKLLQAAYGQRGKTRHRLLEPYTILPADYEHPKPLIPHIPRTAPPPRLCGPLNRLIVSVLHKKVDPMLPSPEYKPLHPTRKANLLWRWRTNLLDRILLPLPFEIVCELERRAGASESHPRYAGNLRIGGPLWNDLYSGQEAHPDLMHLCPSATLIPKTKVTRTHQALPTSSCAAEPSPYSTLSMIQLVNPNFKPMEEVKEGREKKLREARRLYRRILDKVPLLSPLPTASNMWDPKVTFKNSISCWVPGSIVRVQGDKKEEKGDVS</sequence>
<proteinExistence type="predicted"/>
<organism evidence="2 3">
    <name type="scientific">Phascolomyces articulosus</name>
    <dbReference type="NCBI Taxonomy" id="60185"/>
    <lineage>
        <taxon>Eukaryota</taxon>
        <taxon>Fungi</taxon>
        <taxon>Fungi incertae sedis</taxon>
        <taxon>Mucoromycota</taxon>
        <taxon>Mucoromycotina</taxon>
        <taxon>Mucoromycetes</taxon>
        <taxon>Mucorales</taxon>
        <taxon>Lichtheimiaceae</taxon>
        <taxon>Phascolomyces</taxon>
    </lineage>
</organism>
<dbReference type="AlphaFoldDB" id="A0AAD5KDX4"/>
<comment type="caution">
    <text evidence="2">The sequence shown here is derived from an EMBL/GenBank/DDBJ whole genome shotgun (WGS) entry which is preliminary data.</text>
</comment>
<accession>A0AAD5KDX4</accession>
<keyword evidence="3" id="KW-1185">Reference proteome</keyword>
<feature type="domain" description="LYR motif-containing protein Cup1-like N-terminal" evidence="1">
    <location>
        <begin position="8"/>
        <end position="92"/>
    </location>
</feature>
<dbReference type="CDD" id="cd20273">
    <property type="entry name" value="Complex1_LYR_unchar"/>
    <property type="match status" value="1"/>
</dbReference>
<dbReference type="EMBL" id="JAIXMP010000009">
    <property type="protein sequence ID" value="KAI9268081.1"/>
    <property type="molecule type" value="Genomic_DNA"/>
</dbReference>
<reference evidence="2" key="1">
    <citation type="journal article" date="2022" name="IScience">
        <title>Evolution of zygomycete secretomes and the origins of terrestrial fungal ecologies.</title>
        <authorList>
            <person name="Chang Y."/>
            <person name="Wang Y."/>
            <person name="Mondo S."/>
            <person name="Ahrendt S."/>
            <person name="Andreopoulos W."/>
            <person name="Barry K."/>
            <person name="Beard J."/>
            <person name="Benny G.L."/>
            <person name="Blankenship S."/>
            <person name="Bonito G."/>
            <person name="Cuomo C."/>
            <person name="Desiro A."/>
            <person name="Gervers K.A."/>
            <person name="Hundley H."/>
            <person name="Kuo A."/>
            <person name="LaButti K."/>
            <person name="Lang B.F."/>
            <person name="Lipzen A."/>
            <person name="O'Donnell K."/>
            <person name="Pangilinan J."/>
            <person name="Reynolds N."/>
            <person name="Sandor L."/>
            <person name="Smith M.E."/>
            <person name="Tsang A."/>
            <person name="Grigoriev I.V."/>
            <person name="Stajich J.E."/>
            <person name="Spatafora J.W."/>
        </authorList>
    </citation>
    <scope>NUCLEOTIDE SEQUENCE</scope>
    <source>
        <strain evidence="2">RSA 2281</strain>
    </source>
</reference>
<gene>
    <name evidence="2" type="ORF">BDA99DRAFT_435620</name>
</gene>
<evidence type="ECO:0000313" key="3">
    <source>
        <dbReference type="Proteomes" id="UP001209540"/>
    </source>
</evidence>
<dbReference type="Proteomes" id="UP001209540">
    <property type="component" value="Unassembled WGS sequence"/>
</dbReference>
<protein>
    <recommendedName>
        <fullName evidence="1">LYR motif-containing protein Cup1-like N-terminal domain-containing protein</fullName>
    </recommendedName>
</protein>
<dbReference type="Pfam" id="PF20263">
    <property type="entry name" value="LYRM2-like"/>
    <property type="match status" value="1"/>
</dbReference>
<evidence type="ECO:0000259" key="1">
    <source>
        <dbReference type="Pfam" id="PF20263"/>
    </source>
</evidence>
<dbReference type="InterPro" id="IPR046896">
    <property type="entry name" value="Cup1-like_N"/>
</dbReference>
<evidence type="ECO:0000313" key="2">
    <source>
        <dbReference type="EMBL" id="KAI9268081.1"/>
    </source>
</evidence>